<protein>
    <submittedName>
        <fullName evidence="3">Phosphoesterase RecJ domain protein</fullName>
    </submittedName>
</protein>
<dbReference type="RefSeq" id="WP_214399894.1">
    <property type="nucleotide sequence ID" value="NZ_LR792632.1"/>
</dbReference>
<keyword evidence="4" id="KW-1185">Reference proteome</keyword>
<organism evidence="3 4">
    <name type="scientific">Methanocaldococcus lauensis</name>
    <dbReference type="NCBI Taxonomy" id="2546128"/>
    <lineage>
        <taxon>Archaea</taxon>
        <taxon>Methanobacteriati</taxon>
        <taxon>Methanobacteriota</taxon>
        <taxon>Methanomada group</taxon>
        <taxon>Methanococci</taxon>
        <taxon>Methanococcales</taxon>
        <taxon>Methanocaldococcaceae</taxon>
        <taxon>Methanocaldococcus</taxon>
    </lineage>
</organism>
<proteinExistence type="predicted"/>
<name>A0A8D6PY28_9EURY</name>
<dbReference type="KEGG" id="mesg:MLAUSG7_1580"/>
<dbReference type="InterPro" id="IPR001667">
    <property type="entry name" value="DDH_dom"/>
</dbReference>
<gene>
    <name evidence="3" type="ORF">MLAUSG7_1580</name>
</gene>
<feature type="coiled-coil region" evidence="1">
    <location>
        <begin position="186"/>
        <end position="213"/>
    </location>
</feature>
<dbReference type="EMBL" id="LR792632">
    <property type="protein sequence ID" value="CAB3290103.1"/>
    <property type="molecule type" value="Genomic_DNA"/>
</dbReference>
<accession>A0A8D6PY28</accession>
<dbReference type="AlphaFoldDB" id="A0A8D6PY28"/>
<evidence type="ECO:0000313" key="3">
    <source>
        <dbReference type="EMBL" id="CAB3290103.1"/>
    </source>
</evidence>
<dbReference type="SUPFAM" id="SSF64182">
    <property type="entry name" value="DHH phosphoesterases"/>
    <property type="match status" value="1"/>
</dbReference>
<reference evidence="3 4" key="1">
    <citation type="submission" date="2020-04" db="EMBL/GenBank/DDBJ databases">
        <authorList>
            <consortium name="Genoscope - CEA"/>
            <person name="William W."/>
        </authorList>
    </citation>
    <scope>NUCLEOTIDE SEQUENCE [LARGE SCALE GENOMIC DNA]</scope>
    <source>
        <strain evidence="3 4">SG7</strain>
    </source>
</reference>
<feature type="domain" description="DDH" evidence="2">
    <location>
        <begin position="2"/>
        <end position="109"/>
    </location>
</feature>
<dbReference type="InterPro" id="IPR038763">
    <property type="entry name" value="DHH_sf"/>
</dbReference>
<evidence type="ECO:0000259" key="2">
    <source>
        <dbReference type="Pfam" id="PF01368"/>
    </source>
</evidence>
<evidence type="ECO:0000313" key="4">
    <source>
        <dbReference type="Proteomes" id="UP000679213"/>
    </source>
</evidence>
<dbReference type="GeneID" id="65884361"/>
<dbReference type="Proteomes" id="UP000679213">
    <property type="component" value="Chromosome I"/>
</dbReference>
<evidence type="ECO:0000256" key="1">
    <source>
        <dbReference type="SAM" id="Coils"/>
    </source>
</evidence>
<keyword evidence="1" id="KW-0175">Coiled coil</keyword>
<sequence length="313" mass="36039">MLIIHHWDTDGITSAALTIKALNLENFVNVSPPIGEFRFDDRIKEHIEKTEKIYVLDLNLPQEVEDIEKETIFIDHHIQKKIKNPNVKQINPVLDGKNYPSASFVVSDHFSFWNYLSALGAIGDIGEKAFSISKVKKLLDIANINKKEALKLVNLIDSNYITMNRNAVEKAVNIVIEMEPKELLEYEEWNKNLELINEEIQKAIDNIKVMNTKNAKIAYIEFKSPFNIISKVARKTVWDLEYDGVIVVNKDFHGNAQVYFRISSKMTDKIRVIDIIENLRNKKFNIGGKKEVLGCICEKDNIDTVIRTIMNHL</sequence>
<dbReference type="Pfam" id="PF01368">
    <property type="entry name" value="DHH"/>
    <property type="match status" value="1"/>
</dbReference>